<proteinExistence type="predicted"/>
<reference evidence="2 3" key="1">
    <citation type="submission" date="2024-02" db="EMBL/GenBank/DDBJ databases">
        <authorList>
            <person name="Chen Y."/>
            <person name="Shah S."/>
            <person name="Dougan E. K."/>
            <person name="Thang M."/>
            <person name="Chan C."/>
        </authorList>
    </citation>
    <scope>NUCLEOTIDE SEQUENCE [LARGE SCALE GENOMIC DNA]</scope>
</reference>
<name>A0ABP0PLJ7_9DINO</name>
<evidence type="ECO:0000313" key="2">
    <source>
        <dbReference type="EMBL" id="CAK9076724.1"/>
    </source>
</evidence>
<dbReference type="EMBL" id="CAXAMN010023317">
    <property type="protein sequence ID" value="CAK9076724.1"/>
    <property type="molecule type" value="Genomic_DNA"/>
</dbReference>
<accession>A0ABP0PLJ7</accession>
<evidence type="ECO:0000256" key="1">
    <source>
        <dbReference type="SAM" id="MobiDB-lite"/>
    </source>
</evidence>
<gene>
    <name evidence="2" type="ORF">CCMP2556_LOCUS37806</name>
</gene>
<organism evidence="2 3">
    <name type="scientific">Durusdinium trenchii</name>
    <dbReference type="NCBI Taxonomy" id="1381693"/>
    <lineage>
        <taxon>Eukaryota</taxon>
        <taxon>Sar</taxon>
        <taxon>Alveolata</taxon>
        <taxon>Dinophyceae</taxon>
        <taxon>Suessiales</taxon>
        <taxon>Symbiodiniaceae</taxon>
        <taxon>Durusdinium</taxon>
    </lineage>
</organism>
<protein>
    <submittedName>
        <fullName evidence="2">Uncharacterized protein</fullName>
    </submittedName>
</protein>
<comment type="caution">
    <text evidence="2">The sequence shown here is derived from an EMBL/GenBank/DDBJ whole genome shotgun (WGS) entry which is preliminary data.</text>
</comment>
<sequence>MRKCRVEVSTLRWWQENENRVYACTSSSYSGFFSMVKWPAEVGFQTSMWTMTTSLREKQKQRAGSKAEIQTSRDQVSAPEGQPIVFRIELIPTGTGTVNSTLS</sequence>
<feature type="region of interest" description="Disordered" evidence="1">
    <location>
        <begin position="59"/>
        <end position="78"/>
    </location>
</feature>
<keyword evidence="3" id="KW-1185">Reference proteome</keyword>
<dbReference type="Proteomes" id="UP001642484">
    <property type="component" value="Unassembled WGS sequence"/>
</dbReference>
<evidence type="ECO:0000313" key="3">
    <source>
        <dbReference type="Proteomes" id="UP001642484"/>
    </source>
</evidence>